<feature type="compositionally biased region" description="Polar residues" evidence="1">
    <location>
        <begin position="198"/>
        <end position="208"/>
    </location>
</feature>
<accession>A0A0C3PVA6</accession>
<sequence>MSNASSSKQNKRTVKQKHRASSPPPPPPPQQPSSSSEPDEPPVSEGVRSPTGTTSSIDERNALGLTEQQLILHDLQTGLMDPISFARTPLSHITERSERSKTMSAGAQSSQQEERYADYAPTKPPSFLASSSGSDRTTMSPPRGGGGGGRNYGDDRFKYASRLDEFSSPELAPRPGNAGGYGSDGSSLYSGGNRDGNKTPSSVGSFVQSGGDPIRAGHLWFLNVHTTPPYRWIRTQATLLPAQLILRWFEKEVGRGVVALDLLNCTELRSVPSPRHPAARKDLGSVIARQQSDGNQPGSTAENGEPIADVLCPFQLIYGDGVERLGAESERKRGAWVNAIW</sequence>
<evidence type="ECO:0000256" key="1">
    <source>
        <dbReference type="SAM" id="MobiDB-lite"/>
    </source>
</evidence>
<dbReference type="Proteomes" id="UP000054248">
    <property type="component" value="Unassembled WGS sequence"/>
</dbReference>
<reference evidence="3" key="2">
    <citation type="submission" date="2015-01" db="EMBL/GenBank/DDBJ databases">
        <title>Evolutionary Origins and Diversification of the Mycorrhizal Mutualists.</title>
        <authorList>
            <consortium name="DOE Joint Genome Institute"/>
            <consortium name="Mycorrhizal Genomics Consortium"/>
            <person name="Kohler A."/>
            <person name="Kuo A."/>
            <person name="Nagy L.G."/>
            <person name="Floudas D."/>
            <person name="Copeland A."/>
            <person name="Barry K.W."/>
            <person name="Cichocki N."/>
            <person name="Veneault-Fourrey C."/>
            <person name="LaButti K."/>
            <person name="Lindquist E.A."/>
            <person name="Lipzen A."/>
            <person name="Lundell T."/>
            <person name="Morin E."/>
            <person name="Murat C."/>
            <person name="Riley R."/>
            <person name="Ohm R."/>
            <person name="Sun H."/>
            <person name="Tunlid A."/>
            <person name="Henrissat B."/>
            <person name="Grigoriev I.V."/>
            <person name="Hibbett D.S."/>
            <person name="Martin F."/>
        </authorList>
    </citation>
    <scope>NUCLEOTIDE SEQUENCE [LARGE SCALE GENOMIC DNA]</scope>
    <source>
        <strain evidence="3">MUT 4182</strain>
    </source>
</reference>
<feature type="region of interest" description="Disordered" evidence="1">
    <location>
        <begin position="93"/>
        <end position="154"/>
    </location>
</feature>
<evidence type="ECO:0000313" key="2">
    <source>
        <dbReference type="EMBL" id="KIO18845.1"/>
    </source>
</evidence>
<feature type="compositionally biased region" description="Basic residues" evidence="1">
    <location>
        <begin position="9"/>
        <end position="20"/>
    </location>
</feature>
<protein>
    <recommendedName>
        <fullName evidence="4">PH domain-containing protein</fullName>
    </recommendedName>
</protein>
<feature type="compositionally biased region" description="Pro residues" evidence="1">
    <location>
        <begin position="22"/>
        <end position="31"/>
    </location>
</feature>
<dbReference type="OrthoDB" id="2507336at2759"/>
<evidence type="ECO:0008006" key="4">
    <source>
        <dbReference type="Google" id="ProtNLM"/>
    </source>
</evidence>
<feature type="compositionally biased region" description="Polar residues" evidence="1">
    <location>
        <begin position="128"/>
        <end position="140"/>
    </location>
</feature>
<feature type="compositionally biased region" description="Polar residues" evidence="1">
    <location>
        <begin position="102"/>
        <end position="111"/>
    </location>
</feature>
<name>A0A0C3PVA6_9AGAM</name>
<dbReference type="EMBL" id="KN823256">
    <property type="protein sequence ID" value="KIO18845.1"/>
    <property type="molecule type" value="Genomic_DNA"/>
</dbReference>
<dbReference type="SUPFAM" id="SSF50729">
    <property type="entry name" value="PH domain-like"/>
    <property type="match status" value="1"/>
</dbReference>
<evidence type="ECO:0000313" key="3">
    <source>
        <dbReference type="Proteomes" id="UP000054248"/>
    </source>
</evidence>
<feature type="region of interest" description="Disordered" evidence="1">
    <location>
        <begin position="166"/>
        <end position="209"/>
    </location>
</feature>
<keyword evidence="3" id="KW-1185">Reference proteome</keyword>
<dbReference type="AlphaFoldDB" id="A0A0C3PVA6"/>
<feature type="region of interest" description="Disordered" evidence="1">
    <location>
        <begin position="1"/>
        <end position="62"/>
    </location>
</feature>
<reference evidence="2 3" key="1">
    <citation type="submission" date="2014-04" db="EMBL/GenBank/DDBJ databases">
        <authorList>
            <consortium name="DOE Joint Genome Institute"/>
            <person name="Kuo A."/>
            <person name="Girlanda M."/>
            <person name="Perotto S."/>
            <person name="Kohler A."/>
            <person name="Nagy L.G."/>
            <person name="Floudas D."/>
            <person name="Copeland A."/>
            <person name="Barry K.W."/>
            <person name="Cichocki N."/>
            <person name="Veneault-Fourrey C."/>
            <person name="LaButti K."/>
            <person name="Lindquist E.A."/>
            <person name="Lipzen A."/>
            <person name="Lundell T."/>
            <person name="Morin E."/>
            <person name="Murat C."/>
            <person name="Sun H."/>
            <person name="Tunlid A."/>
            <person name="Henrissat B."/>
            <person name="Grigoriev I.V."/>
            <person name="Hibbett D.S."/>
            <person name="Martin F."/>
            <person name="Nordberg H.P."/>
            <person name="Cantor M.N."/>
            <person name="Hua S.X."/>
        </authorList>
    </citation>
    <scope>NUCLEOTIDE SEQUENCE [LARGE SCALE GENOMIC DNA]</scope>
    <source>
        <strain evidence="2 3">MUT 4182</strain>
    </source>
</reference>
<gene>
    <name evidence="2" type="ORF">M407DRAFT_31494</name>
</gene>
<dbReference type="HOGENOM" id="CLU_814302_0_0_1"/>
<organism evidence="2 3">
    <name type="scientific">Tulasnella calospora MUT 4182</name>
    <dbReference type="NCBI Taxonomy" id="1051891"/>
    <lineage>
        <taxon>Eukaryota</taxon>
        <taxon>Fungi</taxon>
        <taxon>Dikarya</taxon>
        <taxon>Basidiomycota</taxon>
        <taxon>Agaricomycotina</taxon>
        <taxon>Agaricomycetes</taxon>
        <taxon>Cantharellales</taxon>
        <taxon>Tulasnellaceae</taxon>
        <taxon>Tulasnella</taxon>
    </lineage>
</organism>
<dbReference type="STRING" id="1051891.A0A0C3PVA6"/>
<proteinExistence type="predicted"/>